<dbReference type="PANTHER" id="PTHR30632">
    <property type="entry name" value="MOLYBDATE-BINDING PERIPLASMIC PROTEIN"/>
    <property type="match status" value="1"/>
</dbReference>
<name>A0A3G9GKJ9_9NEIS</name>
<organism evidence="2 3">
    <name type="scientific">Aquitalea magnusonii</name>
    <dbReference type="NCBI Taxonomy" id="332411"/>
    <lineage>
        <taxon>Bacteria</taxon>
        <taxon>Pseudomonadati</taxon>
        <taxon>Pseudomonadota</taxon>
        <taxon>Betaproteobacteria</taxon>
        <taxon>Neisseriales</taxon>
        <taxon>Chromobacteriaceae</taxon>
        <taxon>Aquitalea</taxon>
    </lineage>
</organism>
<dbReference type="Gene3D" id="3.40.190.10">
    <property type="entry name" value="Periplasmic binding protein-like II"/>
    <property type="match status" value="2"/>
</dbReference>
<reference evidence="3" key="3">
    <citation type="journal article" date="2017" name="Plant Physiol. Biochem.">
        <title>Differential oxidative and antioxidative response of duckweed Lemna minor toward plant growth promoting/inhibiting bacteria.</title>
        <authorList>
            <person name="Ishizawa H."/>
            <person name="Kuroda M."/>
            <person name="Morikawa M."/>
            <person name="Ike M."/>
        </authorList>
    </citation>
    <scope>NUCLEOTIDE SEQUENCE [LARGE SCALE GENOMIC DNA]</scope>
    <source>
        <strain evidence="3">H3</strain>
    </source>
</reference>
<reference evidence="2 3" key="2">
    <citation type="journal article" date="2017" name="Genome Announc.">
        <title>Draft genome sequence of Aquitalea magnusonii strain H3, a plant growth-promoting bacterium of duckweed Lemna minor.</title>
        <authorList>
            <person name="Ishizawa H."/>
            <person name="Kuroda M."/>
            <person name="Ike M."/>
        </authorList>
    </citation>
    <scope>NUCLEOTIDE SEQUENCE [LARGE SCALE GENOMIC DNA]</scope>
    <source>
        <strain evidence="2 3">H3</strain>
    </source>
</reference>
<proteinExistence type="predicted"/>
<dbReference type="RefSeq" id="WP_089086144.1">
    <property type="nucleotide sequence ID" value="NZ_AP018823.1"/>
</dbReference>
<keyword evidence="1" id="KW-0732">Signal</keyword>
<keyword evidence="3" id="KW-1185">Reference proteome</keyword>
<dbReference type="AlphaFoldDB" id="A0A3G9GKJ9"/>
<dbReference type="Pfam" id="PF13531">
    <property type="entry name" value="SBP_bac_11"/>
    <property type="match status" value="1"/>
</dbReference>
<gene>
    <name evidence="2" type="ORF">DLM_2386</name>
</gene>
<dbReference type="SUPFAM" id="SSF53850">
    <property type="entry name" value="Periplasmic binding protein-like II"/>
    <property type="match status" value="1"/>
</dbReference>
<evidence type="ECO:0000256" key="1">
    <source>
        <dbReference type="SAM" id="SignalP"/>
    </source>
</evidence>
<feature type="signal peptide" evidence="1">
    <location>
        <begin position="1"/>
        <end position="25"/>
    </location>
</feature>
<dbReference type="KEGG" id="amah:DLM_2386"/>
<reference evidence="3" key="1">
    <citation type="journal article" date="2017" name="Biotechnol. Biofuels">
        <title>Evaluation of environmental bacterial communities as a factor affecting the growth of duckweed Lemna minor.</title>
        <authorList>
            <person name="Ishizawa H."/>
            <person name="Kuroda M."/>
            <person name="Morikawa M."/>
            <person name="Ike M."/>
        </authorList>
    </citation>
    <scope>NUCLEOTIDE SEQUENCE [LARGE SCALE GENOMIC DNA]</scope>
    <source>
        <strain evidence="3">H3</strain>
    </source>
</reference>
<accession>A0A3G9GKJ9</accession>
<dbReference type="STRING" id="332411.VI06_13540"/>
<evidence type="ECO:0000313" key="3">
    <source>
        <dbReference type="Proteomes" id="UP000198290"/>
    </source>
</evidence>
<dbReference type="OrthoDB" id="8216219at2"/>
<sequence length="262" mass="27411">MAGTWKPGCGLAALLLAFACTQAMAEQLTVVSSGGFAAALKLLAPQFERETGHQLQLQWGPSMGDTPQAIPQRLARGEKIDVLVMVGSALDQLQAQGRLLPDSNTPLAASRIALAVKHGSPQPDISTLAALKQTLLNSHSIAYSDSASGVFLSTVLFSRLGVAEQIKDRSRMIPAEPVGKVVARGEAELGFQQLSELIPIGGIDIVGLLPEPAQQVTTFSAGISRDSSHQAAARQLLRFLAAPQAAASIRQTGMTPVSTSAQ</sequence>
<dbReference type="InterPro" id="IPR050682">
    <property type="entry name" value="ModA/WtpA"/>
</dbReference>
<dbReference type="GO" id="GO:0015689">
    <property type="term" value="P:molybdate ion transport"/>
    <property type="evidence" value="ECO:0007669"/>
    <property type="project" value="TreeGrafter"/>
</dbReference>
<dbReference type="Proteomes" id="UP000198290">
    <property type="component" value="Chromosome"/>
</dbReference>
<evidence type="ECO:0000313" key="2">
    <source>
        <dbReference type="EMBL" id="BBF85997.1"/>
    </source>
</evidence>
<protein>
    <submittedName>
        <fullName evidence="2">Hypothetical ABC transport system, periplasmic component</fullName>
    </submittedName>
</protein>
<dbReference type="PANTHER" id="PTHR30632:SF11">
    <property type="entry name" value="BLR4797 PROTEIN"/>
    <property type="match status" value="1"/>
</dbReference>
<dbReference type="GO" id="GO:0030973">
    <property type="term" value="F:molybdate ion binding"/>
    <property type="evidence" value="ECO:0007669"/>
    <property type="project" value="TreeGrafter"/>
</dbReference>
<dbReference type="EMBL" id="AP018823">
    <property type="protein sequence ID" value="BBF85997.1"/>
    <property type="molecule type" value="Genomic_DNA"/>
</dbReference>
<dbReference type="PROSITE" id="PS51257">
    <property type="entry name" value="PROKAR_LIPOPROTEIN"/>
    <property type="match status" value="1"/>
</dbReference>
<feature type="chain" id="PRO_5018079452" evidence="1">
    <location>
        <begin position="26"/>
        <end position="262"/>
    </location>
</feature>